<keyword evidence="3" id="KW-0813">Transport</keyword>
<reference evidence="8 9" key="1">
    <citation type="submission" date="2022-12" db="EMBL/GenBank/DDBJ databases">
        <title>Chromosome-scale assembly of the Ensete ventricosum genome.</title>
        <authorList>
            <person name="Dussert Y."/>
            <person name="Stocks J."/>
            <person name="Wendawek A."/>
            <person name="Woldeyes F."/>
            <person name="Nichols R.A."/>
            <person name="Borrell J.S."/>
        </authorList>
    </citation>
    <scope>NUCLEOTIDE SEQUENCE [LARGE SCALE GENOMIC DNA]</scope>
    <source>
        <strain evidence="9">cv. Maze</strain>
        <tissue evidence="8">Seeds</tissue>
    </source>
</reference>
<evidence type="ECO:0000256" key="6">
    <source>
        <dbReference type="ARBA" id="ARBA00023136"/>
    </source>
</evidence>
<dbReference type="PANTHER" id="PTHR23500">
    <property type="entry name" value="SOLUTE CARRIER FAMILY 2, FACILITATED GLUCOSE TRANSPORTER"/>
    <property type="match status" value="1"/>
</dbReference>
<protein>
    <recommendedName>
        <fullName evidence="10">Major facilitator superfamily (MFS) profile domain-containing protein</fullName>
    </recommendedName>
</protein>
<dbReference type="InterPro" id="IPR036259">
    <property type="entry name" value="MFS_trans_sf"/>
</dbReference>
<evidence type="ECO:0000256" key="2">
    <source>
        <dbReference type="ARBA" id="ARBA00010992"/>
    </source>
</evidence>
<proteinExistence type="inferred from homology"/>
<evidence type="ECO:0000256" key="1">
    <source>
        <dbReference type="ARBA" id="ARBA00004370"/>
    </source>
</evidence>
<dbReference type="AlphaFoldDB" id="A0AAV8QL40"/>
<feature type="transmembrane region" description="Helical" evidence="7">
    <location>
        <begin position="6"/>
        <end position="29"/>
    </location>
</feature>
<comment type="caution">
    <text evidence="8">The sequence shown here is derived from an EMBL/GenBank/DDBJ whole genome shotgun (WGS) entry which is preliminary data.</text>
</comment>
<evidence type="ECO:0000313" key="9">
    <source>
        <dbReference type="Proteomes" id="UP001222027"/>
    </source>
</evidence>
<dbReference type="InterPro" id="IPR045262">
    <property type="entry name" value="STP/PLT_plant"/>
</dbReference>
<feature type="transmembrane region" description="Helical" evidence="7">
    <location>
        <begin position="71"/>
        <end position="91"/>
    </location>
</feature>
<dbReference type="GO" id="GO:0016020">
    <property type="term" value="C:membrane"/>
    <property type="evidence" value="ECO:0007669"/>
    <property type="project" value="UniProtKB-SubCell"/>
</dbReference>
<keyword evidence="4 7" id="KW-0812">Transmembrane</keyword>
<evidence type="ECO:0008006" key="10">
    <source>
        <dbReference type="Google" id="ProtNLM"/>
    </source>
</evidence>
<evidence type="ECO:0000256" key="3">
    <source>
        <dbReference type="ARBA" id="ARBA00022448"/>
    </source>
</evidence>
<dbReference type="Proteomes" id="UP001222027">
    <property type="component" value="Unassembled WGS sequence"/>
</dbReference>
<gene>
    <name evidence="8" type="ORF">OPV22_026131</name>
</gene>
<evidence type="ECO:0000313" key="8">
    <source>
        <dbReference type="EMBL" id="KAJ8471788.1"/>
    </source>
</evidence>
<sequence>MEWRGAALMNAVILGVVSVTSALVSTFLVDRCGHKLLFIVGGALMILCQVAMAWILGTKTGSDGQAALPRGYAVAVLMLMCLFSAAFGFSWSCPWRSGRRGSQPLRHLLPDTVLPRHAVRLQARHFHLLFRLGYHHDGLRRRLPAGDQRGCSGVLLVEVGLNTYCL</sequence>
<evidence type="ECO:0000256" key="7">
    <source>
        <dbReference type="SAM" id="Phobius"/>
    </source>
</evidence>
<dbReference type="Gene3D" id="1.20.1250.20">
    <property type="entry name" value="MFS general substrate transporter like domains"/>
    <property type="match status" value="1"/>
</dbReference>
<name>A0AAV8QL40_ENSVE</name>
<comment type="similarity">
    <text evidence="2">Belongs to the major facilitator superfamily. Sugar transporter (TC 2.A.1.1) family.</text>
</comment>
<dbReference type="PANTHER" id="PTHR23500:SF44">
    <property type="entry name" value="SUGAR TRANSPORT PROTEIN 5"/>
    <property type="match status" value="1"/>
</dbReference>
<accession>A0AAV8QL40</accession>
<dbReference type="GO" id="GO:0015144">
    <property type="term" value="F:carbohydrate transmembrane transporter activity"/>
    <property type="evidence" value="ECO:0007669"/>
    <property type="project" value="InterPro"/>
</dbReference>
<dbReference type="EMBL" id="JAQQAF010000007">
    <property type="protein sequence ID" value="KAJ8471788.1"/>
    <property type="molecule type" value="Genomic_DNA"/>
</dbReference>
<comment type="subcellular location">
    <subcellularLocation>
        <location evidence="1">Membrane</location>
    </subcellularLocation>
</comment>
<evidence type="ECO:0000256" key="4">
    <source>
        <dbReference type="ARBA" id="ARBA00022692"/>
    </source>
</evidence>
<keyword evidence="5 7" id="KW-1133">Transmembrane helix</keyword>
<organism evidence="8 9">
    <name type="scientific">Ensete ventricosum</name>
    <name type="common">Abyssinian banana</name>
    <name type="synonym">Musa ensete</name>
    <dbReference type="NCBI Taxonomy" id="4639"/>
    <lineage>
        <taxon>Eukaryota</taxon>
        <taxon>Viridiplantae</taxon>
        <taxon>Streptophyta</taxon>
        <taxon>Embryophyta</taxon>
        <taxon>Tracheophyta</taxon>
        <taxon>Spermatophyta</taxon>
        <taxon>Magnoliopsida</taxon>
        <taxon>Liliopsida</taxon>
        <taxon>Zingiberales</taxon>
        <taxon>Musaceae</taxon>
        <taxon>Ensete</taxon>
    </lineage>
</organism>
<keyword evidence="9" id="KW-1185">Reference proteome</keyword>
<dbReference type="SUPFAM" id="SSF103473">
    <property type="entry name" value="MFS general substrate transporter"/>
    <property type="match status" value="1"/>
</dbReference>
<dbReference type="InterPro" id="IPR005828">
    <property type="entry name" value="MFS_sugar_transport-like"/>
</dbReference>
<evidence type="ECO:0000256" key="5">
    <source>
        <dbReference type="ARBA" id="ARBA00022989"/>
    </source>
</evidence>
<keyword evidence="6 7" id="KW-0472">Membrane</keyword>
<feature type="transmembrane region" description="Helical" evidence="7">
    <location>
        <begin position="36"/>
        <end position="56"/>
    </location>
</feature>
<dbReference type="Pfam" id="PF00083">
    <property type="entry name" value="Sugar_tr"/>
    <property type="match status" value="1"/>
</dbReference>